<feature type="binding site" evidence="8">
    <location>
        <position position="287"/>
    </location>
    <ligand>
        <name>Zn(2+)</name>
        <dbReference type="ChEBI" id="CHEBI:29105"/>
    </ligand>
</feature>
<evidence type="ECO:0000256" key="2">
    <source>
        <dbReference type="ARBA" id="ARBA00022722"/>
    </source>
</evidence>
<keyword evidence="4" id="KW-0378">Hydrolase</keyword>
<feature type="binding site" evidence="8">
    <location>
        <position position="268"/>
    </location>
    <ligand>
        <name>Zn(2+)</name>
        <dbReference type="ChEBI" id="CHEBI:29105"/>
    </ligand>
</feature>
<dbReference type="PANTHER" id="PTHR12814:SF2">
    <property type="entry name" value="RNA-BINDING PROTEIN NOB1"/>
    <property type="match status" value="1"/>
</dbReference>
<dbReference type="PIRSF" id="PIRSF037125">
    <property type="entry name" value="D-site_20S_pre-rRNA_nuclease"/>
    <property type="match status" value="1"/>
</dbReference>
<dbReference type="GO" id="GO:0046872">
    <property type="term" value="F:metal ion binding"/>
    <property type="evidence" value="ECO:0007669"/>
    <property type="project" value="UniProtKB-UniRule"/>
</dbReference>
<sequence length="405" mass="45543">MAKVQKLVVDAGPLLTQSRDELKSAAEELYTTPEVLSEIKDETARQRLALWREELHIQSPSADAIKFVSAFAKKTGDATVLSAPDIGIIALTYDLHSKEGLKSAPQVFDPTMKVVEHQGHSQQTEEQTEEQAEEQPDQEESEKPEDDEWAVVKPKQKGRRKPAPKKIVPKEPEVEAAKEKKPETNDEEEDDDDSDWSDDGWITTENLKEQLEKDSAEMRPIDKPVSAALASRDFAVQNVCLQIGMDVINDNGLRVTQLKTFMQRCHACFHLLPMPKEGSSKQFCPRCGGHTLTRVTVTIGNGEIHVHLKANMQWKTRGDRYSLPNPQSRRARRAQHDDKVEYYAEDQPEYAKAVKLQQRKQRQNEKLIADWVGPSTGDSGASPFVGKRNMTSRVKIGRGRNANAS</sequence>
<dbReference type="GO" id="GO:0030688">
    <property type="term" value="C:preribosome, small subunit precursor"/>
    <property type="evidence" value="ECO:0007669"/>
    <property type="project" value="TreeGrafter"/>
</dbReference>
<feature type="region of interest" description="Disordered" evidence="9">
    <location>
        <begin position="318"/>
        <end position="337"/>
    </location>
</feature>
<dbReference type="InterPro" id="IPR017117">
    <property type="entry name" value="Nob1_euk"/>
</dbReference>
<evidence type="ECO:0000256" key="7">
    <source>
        <dbReference type="PIRNR" id="PIRNR037125"/>
    </source>
</evidence>
<dbReference type="GO" id="GO:0004521">
    <property type="term" value="F:RNA endonuclease activity"/>
    <property type="evidence" value="ECO:0007669"/>
    <property type="project" value="UniProtKB-UniRule"/>
</dbReference>
<keyword evidence="6 7" id="KW-0539">Nucleus</keyword>
<evidence type="ECO:0000259" key="10">
    <source>
        <dbReference type="Pfam" id="PF08772"/>
    </source>
</evidence>
<dbReference type="STRING" id="45607.A0A2T0FLI4"/>
<proteinExistence type="inferred from homology"/>
<dbReference type="SUPFAM" id="SSF144206">
    <property type="entry name" value="NOB1 zinc finger-like"/>
    <property type="match status" value="1"/>
</dbReference>
<evidence type="ECO:0000313" key="13">
    <source>
        <dbReference type="Proteomes" id="UP000238350"/>
    </source>
</evidence>
<evidence type="ECO:0000256" key="6">
    <source>
        <dbReference type="ARBA" id="ARBA00023242"/>
    </source>
</evidence>
<dbReference type="EMBL" id="NDIQ01000022">
    <property type="protein sequence ID" value="PRT55827.1"/>
    <property type="molecule type" value="Genomic_DNA"/>
</dbReference>
<comment type="function">
    <text evidence="7">Required for the synthesis of 40S ribosome subunits. Has a role in processing 20S pre-rRNA into the mature 18S rRNA, where it is required for cleavage at the 3' end of the mature 18S rRNA (D-site). Accompanies the 20S pre-rRNA from the nucleus to the cytoplasm.</text>
</comment>
<organism evidence="12 13">
    <name type="scientific">Wickerhamiella sorbophila</name>
    <dbReference type="NCBI Taxonomy" id="45607"/>
    <lineage>
        <taxon>Eukaryota</taxon>
        <taxon>Fungi</taxon>
        <taxon>Dikarya</taxon>
        <taxon>Ascomycota</taxon>
        <taxon>Saccharomycotina</taxon>
        <taxon>Dipodascomycetes</taxon>
        <taxon>Dipodascales</taxon>
        <taxon>Trichomonascaceae</taxon>
        <taxon>Wickerhamiella</taxon>
    </lineage>
</organism>
<dbReference type="InterPro" id="IPR014881">
    <property type="entry name" value="NOB1_Zn-bd"/>
</dbReference>
<dbReference type="AlphaFoldDB" id="A0A2T0FLI4"/>
<feature type="region of interest" description="Disordered" evidence="9">
    <location>
        <begin position="354"/>
        <end position="405"/>
    </location>
</feature>
<dbReference type="PANTHER" id="PTHR12814">
    <property type="entry name" value="RNA-BINDING PROTEIN NOB1"/>
    <property type="match status" value="1"/>
</dbReference>
<reference evidence="12 13" key="1">
    <citation type="submission" date="2017-04" db="EMBL/GenBank/DDBJ databases">
        <title>Genome sequencing of [Candida] sorbophila.</title>
        <authorList>
            <person name="Ahn J.O."/>
        </authorList>
    </citation>
    <scope>NUCLEOTIDE SEQUENCE [LARGE SCALE GENOMIC DNA]</scope>
    <source>
        <strain evidence="12 13">DS02</strain>
    </source>
</reference>
<dbReference type="Proteomes" id="UP000238350">
    <property type="component" value="Unassembled WGS sequence"/>
</dbReference>
<keyword evidence="3 7" id="KW-0479">Metal-binding</keyword>
<feature type="compositionally biased region" description="Acidic residues" evidence="9">
    <location>
        <begin position="185"/>
        <end position="198"/>
    </location>
</feature>
<dbReference type="FunFam" id="3.40.50.1010:FF:000020">
    <property type="entry name" value="20S-pre-rRNA D-site endonuclease NOB1"/>
    <property type="match status" value="1"/>
</dbReference>
<keyword evidence="5 7" id="KW-0862">Zinc</keyword>
<dbReference type="OrthoDB" id="446759at2759"/>
<dbReference type="Gene3D" id="6.20.210.10">
    <property type="entry name" value="Nin one binding (NOB1), Zn-ribbon-like"/>
    <property type="match status" value="1"/>
</dbReference>
<dbReference type="GO" id="GO:0030490">
    <property type="term" value="P:maturation of SSU-rRNA"/>
    <property type="evidence" value="ECO:0007669"/>
    <property type="project" value="TreeGrafter"/>
</dbReference>
<dbReference type="Pfam" id="PF08772">
    <property type="entry name" value="Zn_ribbon_NOB1"/>
    <property type="match status" value="1"/>
</dbReference>
<dbReference type="InterPro" id="IPR036283">
    <property type="entry name" value="NOB1_Zf-like_sf"/>
</dbReference>
<feature type="binding site" evidence="8">
    <location>
        <position position="265"/>
    </location>
    <ligand>
        <name>Zn(2+)</name>
        <dbReference type="ChEBI" id="CHEBI:29105"/>
    </ligand>
</feature>
<evidence type="ECO:0000259" key="11">
    <source>
        <dbReference type="Pfam" id="PF17146"/>
    </source>
</evidence>
<keyword evidence="12" id="KW-0255">Endonuclease</keyword>
<comment type="subcellular location">
    <subcellularLocation>
        <location evidence="7">Nucleus</location>
        <location evidence="7">Nucleolus</location>
    </subcellularLocation>
</comment>
<evidence type="ECO:0000256" key="8">
    <source>
        <dbReference type="PIRSR" id="PIRSR037125-1"/>
    </source>
</evidence>
<dbReference type="GO" id="GO:0016787">
    <property type="term" value="F:hydrolase activity"/>
    <property type="evidence" value="ECO:0007669"/>
    <property type="project" value="UniProtKB-KW"/>
</dbReference>
<feature type="region of interest" description="Disordered" evidence="9">
    <location>
        <begin position="115"/>
        <end position="202"/>
    </location>
</feature>
<comment type="caution">
    <text evidence="12">The sequence shown here is derived from an EMBL/GenBank/DDBJ whole genome shotgun (WGS) entry which is preliminary data.</text>
</comment>
<comment type="similarity">
    <text evidence="1 7">Belongs to the NOB1 family.</text>
</comment>
<evidence type="ECO:0000256" key="9">
    <source>
        <dbReference type="SAM" id="MobiDB-lite"/>
    </source>
</evidence>
<feature type="compositionally biased region" description="Basic and acidic residues" evidence="9">
    <location>
        <begin position="168"/>
        <end position="184"/>
    </location>
</feature>
<dbReference type="GeneID" id="36517195"/>
<accession>A0A2T0FLI4</accession>
<gene>
    <name evidence="12" type="ORF">B9G98_03447</name>
</gene>
<dbReference type="Gene3D" id="3.40.50.1010">
    <property type="entry name" value="5'-nuclease"/>
    <property type="match status" value="1"/>
</dbReference>
<feature type="binding site" evidence="8">
    <location>
        <position position="284"/>
    </location>
    <ligand>
        <name>Zn(2+)</name>
        <dbReference type="ChEBI" id="CHEBI:29105"/>
    </ligand>
</feature>
<dbReference type="GO" id="GO:0005737">
    <property type="term" value="C:cytoplasm"/>
    <property type="evidence" value="ECO:0007669"/>
    <property type="project" value="UniProtKB-ARBA"/>
</dbReference>
<feature type="domain" description="Ribonuclease PIN" evidence="11">
    <location>
        <begin position="7"/>
        <end position="95"/>
    </location>
</feature>
<evidence type="ECO:0000256" key="1">
    <source>
        <dbReference type="ARBA" id="ARBA00005858"/>
    </source>
</evidence>
<evidence type="ECO:0000313" key="12">
    <source>
        <dbReference type="EMBL" id="PRT55827.1"/>
    </source>
</evidence>
<feature type="domain" description="Nin one binding (NOB1) Zn-ribbon-like" evidence="10">
    <location>
        <begin position="255"/>
        <end position="328"/>
    </location>
</feature>
<dbReference type="Pfam" id="PF17146">
    <property type="entry name" value="PIN_6"/>
    <property type="match status" value="1"/>
</dbReference>
<feature type="compositionally biased region" description="Acidic residues" evidence="9">
    <location>
        <begin position="126"/>
        <end position="149"/>
    </location>
</feature>
<dbReference type="InterPro" id="IPR033411">
    <property type="entry name" value="Ribonuclease_PIN"/>
</dbReference>
<feature type="compositionally biased region" description="Basic residues" evidence="9">
    <location>
        <begin position="154"/>
        <end position="164"/>
    </location>
</feature>
<dbReference type="RefSeq" id="XP_024665772.1">
    <property type="nucleotide sequence ID" value="XM_024810004.1"/>
</dbReference>
<dbReference type="GO" id="GO:0005730">
    <property type="term" value="C:nucleolus"/>
    <property type="evidence" value="ECO:0007669"/>
    <property type="project" value="UniProtKB-SubCell"/>
</dbReference>
<evidence type="ECO:0000256" key="3">
    <source>
        <dbReference type="ARBA" id="ARBA00022723"/>
    </source>
</evidence>
<dbReference type="CDD" id="cd09876">
    <property type="entry name" value="PIN_Nob1-like"/>
    <property type="match status" value="1"/>
</dbReference>
<keyword evidence="13" id="KW-1185">Reference proteome</keyword>
<protein>
    <recommendedName>
        <fullName evidence="7">20S-pre-rRNA D-site endonuclease NOB1</fullName>
    </recommendedName>
</protein>
<keyword evidence="2" id="KW-0540">Nuclease</keyword>
<name>A0A2T0FLI4_9ASCO</name>
<evidence type="ECO:0000256" key="5">
    <source>
        <dbReference type="ARBA" id="ARBA00022833"/>
    </source>
</evidence>
<evidence type="ECO:0000256" key="4">
    <source>
        <dbReference type="ARBA" id="ARBA00022801"/>
    </source>
</evidence>
<dbReference type="InterPro" id="IPR039907">
    <property type="entry name" value="NOB1"/>
</dbReference>